<dbReference type="InterPro" id="IPR008988">
    <property type="entry name" value="Transcriptional_repressor_C"/>
</dbReference>
<dbReference type="InterPro" id="IPR052713">
    <property type="entry name" value="FeoA"/>
</dbReference>
<dbReference type="InterPro" id="IPR007167">
    <property type="entry name" value="Fe-transptr_FeoA-like"/>
</dbReference>
<protein>
    <submittedName>
        <fullName evidence="3">Ferrous iron transport protein A</fullName>
    </submittedName>
</protein>
<evidence type="ECO:0000256" key="1">
    <source>
        <dbReference type="ARBA" id="ARBA00023004"/>
    </source>
</evidence>
<dbReference type="EMBL" id="CP106831">
    <property type="protein sequence ID" value="WIH96466.1"/>
    <property type="molecule type" value="Genomic_DNA"/>
</dbReference>
<keyword evidence="4" id="KW-1185">Reference proteome</keyword>
<gene>
    <name evidence="3" type="ORF">OBA43_09285</name>
</gene>
<dbReference type="Pfam" id="PF04023">
    <property type="entry name" value="FeoA"/>
    <property type="match status" value="1"/>
</dbReference>
<keyword evidence="1" id="KW-0408">Iron</keyword>
<dbReference type="SMART" id="SM00899">
    <property type="entry name" value="FeoA"/>
    <property type="match status" value="1"/>
</dbReference>
<dbReference type="PANTHER" id="PTHR42954:SF2">
    <property type="entry name" value="FE(2+) TRANSPORT PROTEIN A"/>
    <property type="match status" value="1"/>
</dbReference>
<proteinExistence type="predicted"/>
<name>A0ABY8V484_9FLAO</name>
<sequence>MKIKDRLVEMVENYSLKDLKIGEQAVVIGFTTEDVPAKFYEMGFVPGTNLLVKNKAPFGGPICISIVSNKSVLALRRNEADKILITKK</sequence>
<dbReference type="PANTHER" id="PTHR42954">
    <property type="entry name" value="FE(2+) TRANSPORT PROTEIN A"/>
    <property type="match status" value="1"/>
</dbReference>
<reference evidence="3 4" key="1">
    <citation type="submission" date="2022-09" db="EMBL/GenBank/DDBJ databases">
        <title>Whole genome sequencing analysis of tet(X)-positive Empedobacter falsenii YWS9-3.</title>
        <authorList>
            <person name="Chen C."/>
            <person name="Lv Y.-L."/>
        </authorList>
    </citation>
    <scope>NUCLEOTIDE SEQUENCE [LARGE SCALE GENOMIC DNA]</scope>
    <source>
        <strain evidence="3 4">YWS9-3_T</strain>
    </source>
</reference>
<dbReference type="Proteomes" id="UP001223501">
    <property type="component" value="Chromosome"/>
</dbReference>
<evidence type="ECO:0000313" key="4">
    <source>
        <dbReference type="Proteomes" id="UP001223501"/>
    </source>
</evidence>
<dbReference type="RefSeq" id="WP_225532484.1">
    <property type="nucleotide sequence ID" value="NZ_CP106831.1"/>
</dbReference>
<feature type="domain" description="Ferrous iron transporter FeoA-like" evidence="2">
    <location>
        <begin position="14"/>
        <end position="87"/>
    </location>
</feature>
<dbReference type="InterPro" id="IPR038157">
    <property type="entry name" value="FeoA_core_dom"/>
</dbReference>
<organism evidence="3 4">
    <name type="scientific">Empedobacter falsenii</name>
    <dbReference type="NCBI Taxonomy" id="343874"/>
    <lineage>
        <taxon>Bacteria</taxon>
        <taxon>Pseudomonadati</taxon>
        <taxon>Bacteroidota</taxon>
        <taxon>Flavobacteriia</taxon>
        <taxon>Flavobacteriales</taxon>
        <taxon>Weeksellaceae</taxon>
        <taxon>Empedobacter</taxon>
    </lineage>
</organism>
<dbReference type="Gene3D" id="2.30.30.90">
    <property type="match status" value="1"/>
</dbReference>
<accession>A0ABY8V484</accession>
<dbReference type="SUPFAM" id="SSF50037">
    <property type="entry name" value="C-terminal domain of transcriptional repressors"/>
    <property type="match status" value="1"/>
</dbReference>
<evidence type="ECO:0000259" key="2">
    <source>
        <dbReference type="SMART" id="SM00899"/>
    </source>
</evidence>
<evidence type="ECO:0000313" key="3">
    <source>
        <dbReference type="EMBL" id="WIH96466.1"/>
    </source>
</evidence>